<evidence type="ECO:0000313" key="2">
    <source>
        <dbReference type="EnsemblPlants" id="TuG1812G0700004871.01.T01"/>
    </source>
</evidence>
<feature type="compositionally biased region" description="Basic and acidic residues" evidence="1">
    <location>
        <begin position="152"/>
        <end position="178"/>
    </location>
</feature>
<evidence type="ECO:0000256" key="1">
    <source>
        <dbReference type="SAM" id="MobiDB-lite"/>
    </source>
</evidence>
<reference evidence="2" key="3">
    <citation type="submission" date="2022-06" db="UniProtKB">
        <authorList>
            <consortium name="EnsemblPlants"/>
        </authorList>
    </citation>
    <scope>IDENTIFICATION</scope>
</reference>
<feature type="compositionally biased region" description="Basic residues" evidence="1">
    <location>
        <begin position="179"/>
        <end position="188"/>
    </location>
</feature>
<reference evidence="2" key="2">
    <citation type="submission" date="2018-03" db="EMBL/GenBank/DDBJ databases">
        <title>The Triticum urartu genome reveals the dynamic nature of wheat genome evolution.</title>
        <authorList>
            <person name="Ling H."/>
            <person name="Ma B."/>
            <person name="Shi X."/>
            <person name="Liu H."/>
            <person name="Dong L."/>
            <person name="Sun H."/>
            <person name="Cao Y."/>
            <person name="Gao Q."/>
            <person name="Zheng S."/>
            <person name="Li Y."/>
            <person name="Yu Y."/>
            <person name="Du H."/>
            <person name="Qi M."/>
            <person name="Li Y."/>
            <person name="Yu H."/>
            <person name="Cui Y."/>
            <person name="Wang N."/>
            <person name="Chen C."/>
            <person name="Wu H."/>
            <person name="Zhao Y."/>
            <person name="Zhang J."/>
            <person name="Li Y."/>
            <person name="Zhou W."/>
            <person name="Zhang B."/>
            <person name="Hu W."/>
            <person name="Eijk M."/>
            <person name="Tang J."/>
            <person name="Witsenboer H."/>
            <person name="Zhao S."/>
            <person name="Li Z."/>
            <person name="Zhang A."/>
            <person name="Wang D."/>
            <person name="Liang C."/>
        </authorList>
    </citation>
    <scope>NUCLEOTIDE SEQUENCE [LARGE SCALE GENOMIC DNA]</scope>
    <source>
        <strain evidence="2">cv. G1812</strain>
    </source>
</reference>
<dbReference type="EnsemblPlants" id="TuG1812G0700004871.01.T01">
    <property type="protein sequence ID" value="TuG1812G0700004871.01.T01"/>
    <property type="gene ID" value="TuG1812G0700004871.01"/>
</dbReference>
<organism evidence="2 3">
    <name type="scientific">Triticum urartu</name>
    <name type="common">Red wild einkorn</name>
    <name type="synonym">Crithodium urartu</name>
    <dbReference type="NCBI Taxonomy" id="4572"/>
    <lineage>
        <taxon>Eukaryota</taxon>
        <taxon>Viridiplantae</taxon>
        <taxon>Streptophyta</taxon>
        <taxon>Embryophyta</taxon>
        <taxon>Tracheophyta</taxon>
        <taxon>Spermatophyta</taxon>
        <taxon>Magnoliopsida</taxon>
        <taxon>Liliopsida</taxon>
        <taxon>Poales</taxon>
        <taxon>Poaceae</taxon>
        <taxon>BOP clade</taxon>
        <taxon>Pooideae</taxon>
        <taxon>Triticodae</taxon>
        <taxon>Triticeae</taxon>
        <taxon>Triticinae</taxon>
        <taxon>Triticum</taxon>
    </lineage>
</organism>
<accession>A0A8R7V8K2</accession>
<dbReference type="Proteomes" id="UP000015106">
    <property type="component" value="Chromosome 7"/>
</dbReference>
<dbReference type="AlphaFoldDB" id="A0A8R7V8K2"/>
<dbReference type="Gramene" id="TuG1812G0700004871.01.T01">
    <property type="protein sequence ID" value="TuG1812G0700004871.01.T01"/>
    <property type="gene ID" value="TuG1812G0700004871.01"/>
</dbReference>
<name>A0A8R7V8K2_TRIUA</name>
<keyword evidence="3" id="KW-1185">Reference proteome</keyword>
<evidence type="ECO:0000313" key="3">
    <source>
        <dbReference type="Proteomes" id="UP000015106"/>
    </source>
</evidence>
<protein>
    <submittedName>
        <fullName evidence="2">Uncharacterized protein</fullName>
    </submittedName>
</protein>
<proteinExistence type="predicted"/>
<feature type="region of interest" description="Disordered" evidence="1">
    <location>
        <begin position="106"/>
        <end position="188"/>
    </location>
</feature>
<reference evidence="3" key="1">
    <citation type="journal article" date="2013" name="Nature">
        <title>Draft genome of the wheat A-genome progenitor Triticum urartu.</title>
        <authorList>
            <person name="Ling H.Q."/>
            <person name="Zhao S."/>
            <person name="Liu D."/>
            <person name="Wang J."/>
            <person name="Sun H."/>
            <person name="Zhang C."/>
            <person name="Fan H."/>
            <person name="Li D."/>
            <person name="Dong L."/>
            <person name="Tao Y."/>
            <person name="Gao C."/>
            <person name="Wu H."/>
            <person name="Li Y."/>
            <person name="Cui Y."/>
            <person name="Guo X."/>
            <person name="Zheng S."/>
            <person name="Wang B."/>
            <person name="Yu K."/>
            <person name="Liang Q."/>
            <person name="Yang W."/>
            <person name="Lou X."/>
            <person name="Chen J."/>
            <person name="Feng M."/>
            <person name="Jian J."/>
            <person name="Zhang X."/>
            <person name="Luo G."/>
            <person name="Jiang Y."/>
            <person name="Liu J."/>
            <person name="Wang Z."/>
            <person name="Sha Y."/>
            <person name="Zhang B."/>
            <person name="Wu H."/>
            <person name="Tang D."/>
            <person name="Shen Q."/>
            <person name="Xue P."/>
            <person name="Zou S."/>
            <person name="Wang X."/>
            <person name="Liu X."/>
            <person name="Wang F."/>
            <person name="Yang Y."/>
            <person name="An X."/>
            <person name="Dong Z."/>
            <person name="Zhang K."/>
            <person name="Zhang X."/>
            <person name="Luo M.C."/>
            <person name="Dvorak J."/>
            <person name="Tong Y."/>
            <person name="Wang J."/>
            <person name="Yang H."/>
            <person name="Li Z."/>
            <person name="Wang D."/>
            <person name="Zhang A."/>
            <person name="Wang J."/>
        </authorList>
    </citation>
    <scope>NUCLEOTIDE SEQUENCE</scope>
    <source>
        <strain evidence="3">cv. G1812</strain>
    </source>
</reference>
<sequence>MFELAFFLVHTVRAGPTLLLDGLDGGGQEREPPERCGVAHLLEHLWHLDQPARGGGERDDGVGIDDGWTGARPVELVQLDTIRLTACADDSLATVSRRAITAAPHATGAGAAAPGGGGRGRQRSRPPSQGPAMLLPSTLGGTGWARAGDAAGGRRNDFWGERGEIREAGKGGRDSARGRRERRKRQLRRWWRTHGRAGEQHGAGQLRRPCACVGAAECRPDKTRSAGYVGSL</sequence>